<evidence type="ECO:0000256" key="4">
    <source>
        <dbReference type="ARBA" id="ARBA00029447"/>
    </source>
</evidence>
<dbReference type="Pfam" id="PF12729">
    <property type="entry name" value="4HB_MCP_1"/>
    <property type="match status" value="1"/>
</dbReference>
<dbReference type="InterPro" id="IPR003660">
    <property type="entry name" value="HAMP_dom"/>
</dbReference>
<proteinExistence type="inferred from homology"/>
<name>A0A7K3W9X4_9ACTN</name>
<feature type="domain" description="HAMP" evidence="6">
    <location>
        <begin position="230"/>
        <end position="282"/>
    </location>
</feature>
<dbReference type="InterPro" id="IPR024478">
    <property type="entry name" value="HlyB_4HB_MCP"/>
</dbReference>
<comment type="caution">
    <text evidence="7">The sequence shown here is derived from an EMBL/GenBank/DDBJ whole genome shotgun (WGS) entry which is preliminary data.</text>
</comment>
<dbReference type="Pfam" id="PF00672">
    <property type="entry name" value="HAMP"/>
    <property type="match status" value="1"/>
</dbReference>
<evidence type="ECO:0000256" key="1">
    <source>
        <dbReference type="ARBA" id="ARBA00022500"/>
    </source>
</evidence>
<dbReference type="RefSeq" id="WP_163484494.1">
    <property type="nucleotide sequence ID" value="NZ_JAAGWF010000048.1"/>
</dbReference>
<reference evidence="7 8" key="1">
    <citation type="submission" date="2020-02" db="EMBL/GenBank/DDBJ databases">
        <title>Geodermatophilus sabuli CPCC 205279 I12A-02694.</title>
        <authorList>
            <person name="Jiang Z."/>
        </authorList>
    </citation>
    <scope>NUCLEOTIDE SEQUENCE [LARGE SCALE GENOMIC DNA]</scope>
    <source>
        <strain evidence="7 8">I12A-02694</strain>
    </source>
</reference>
<dbReference type="PANTHER" id="PTHR43531">
    <property type="entry name" value="PROTEIN ICFG"/>
    <property type="match status" value="1"/>
</dbReference>
<dbReference type="GO" id="GO:0006935">
    <property type="term" value="P:chemotaxis"/>
    <property type="evidence" value="ECO:0007669"/>
    <property type="project" value="UniProtKB-KW"/>
</dbReference>
<dbReference type="SMART" id="SM00304">
    <property type="entry name" value="HAMP"/>
    <property type="match status" value="1"/>
</dbReference>
<dbReference type="EMBL" id="JAAGWF010000048">
    <property type="protein sequence ID" value="NEK60707.1"/>
    <property type="molecule type" value="Genomic_DNA"/>
</dbReference>
<keyword evidence="5" id="KW-0472">Membrane</keyword>
<evidence type="ECO:0000256" key="3">
    <source>
        <dbReference type="ARBA" id="ARBA00022989"/>
    </source>
</evidence>
<evidence type="ECO:0000313" key="8">
    <source>
        <dbReference type="Proteomes" id="UP000470246"/>
    </source>
</evidence>
<keyword evidence="8" id="KW-1185">Reference proteome</keyword>
<dbReference type="InterPro" id="IPR051310">
    <property type="entry name" value="MCP_chemotaxis"/>
</dbReference>
<accession>A0A7K3W9X4</accession>
<dbReference type="PANTHER" id="PTHR43531:SF11">
    <property type="entry name" value="METHYL-ACCEPTING CHEMOTAXIS PROTEIN 3"/>
    <property type="match status" value="1"/>
</dbReference>
<evidence type="ECO:0000259" key="6">
    <source>
        <dbReference type="PROSITE" id="PS50885"/>
    </source>
</evidence>
<dbReference type="AlphaFoldDB" id="A0A7K3W9X4"/>
<evidence type="ECO:0000256" key="2">
    <source>
        <dbReference type="ARBA" id="ARBA00022692"/>
    </source>
</evidence>
<dbReference type="GO" id="GO:0004888">
    <property type="term" value="F:transmembrane signaling receptor activity"/>
    <property type="evidence" value="ECO:0007669"/>
    <property type="project" value="TreeGrafter"/>
</dbReference>
<feature type="non-terminal residue" evidence="7">
    <location>
        <position position="311"/>
    </location>
</feature>
<dbReference type="PROSITE" id="PS50885">
    <property type="entry name" value="HAMP"/>
    <property type="match status" value="1"/>
</dbReference>
<evidence type="ECO:0000256" key="5">
    <source>
        <dbReference type="SAM" id="Phobius"/>
    </source>
</evidence>
<dbReference type="GO" id="GO:0007165">
    <property type="term" value="P:signal transduction"/>
    <property type="evidence" value="ECO:0007669"/>
    <property type="project" value="InterPro"/>
</dbReference>
<keyword evidence="3 5" id="KW-1133">Transmembrane helix</keyword>
<keyword evidence="2 5" id="KW-0812">Transmembrane</keyword>
<sequence length="311" mass="32070">MTASRTTTTGQSTGSLLSAWADRSVKTKVLTAVSLTAVVAAGIGALGIAGMSTAADDAEELYSSNLLGAVAVADMDSLLHEMRVVNRDTVLVPTTDRRAERFARLEELRTEFADTMAAYEGTGMDAARQELVDRIGTQLDQYYAVQDDVLQPFAVAGNVAGWVVANDAQGVEVVDSLRTDLQALNDLETGDAAAAATEVRANAESQRTISLVVMVVGIALALGLGWFVAGGVARAARRVQDVTAALAAGDLTKTSGLVSRDEMGRMGQGLDAAVTNLRSVLGTVAASADAVAASSEELSASSAQISASAEE</sequence>
<dbReference type="GO" id="GO:0005886">
    <property type="term" value="C:plasma membrane"/>
    <property type="evidence" value="ECO:0007669"/>
    <property type="project" value="TreeGrafter"/>
</dbReference>
<evidence type="ECO:0000313" key="7">
    <source>
        <dbReference type="EMBL" id="NEK60707.1"/>
    </source>
</evidence>
<dbReference type="Gene3D" id="6.10.340.10">
    <property type="match status" value="1"/>
</dbReference>
<comment type="similarity">
    <text evidence="4">Belongs to the methyl-accepting chemotaxis (MCP) protein family.</text>
</comment>
<protein>
    <submittedName>
        <fullName evidence="7">Methyl-accepting chemotaxis protein</fullName>
    </submittedName>
</protein>
<keyword evidence="1" id="KW-0145">Chemotaxis</keyword>
<feature type="transmembrane region" description="Helical" evidence="5">
    <location>
        <begin position="209"/>
        <end position="229"/>
    </location>
</feature>
<dbReference type="Proteomes" id="UP000470246">
    <property type="component" value="Unassembled WGS sequence"/>
</dbReference>
<gene>
    <name evidence="7" type="ORF">GCU56_22925</name>
</gene>
<organism evidence="7 8">
    <name type="scientific">Geodermatophilus sabuli</name>
    <dbReference type="NCBI Taxonomy" id="1564158"/>
    <lineage>
        <taxon>Bacteria</taxon>
        <taxon>Bacillati</taxon>
        <taxon>Actinomycetota</taxon>
        <taxon>Actinomycetes</taxon>
        <taxon>Geodermatophilales</taxon>
        <taxon>Geodermatophilaceae</taxon>
        <taxon>Geodermatophilus</taxon>
    </lineage>
</organism>